<keyword evidence="6" id="KW-1185">Reference proteome</keyword>
<dbReference type="OrthoDB" id="6759120at2"/>
<dbReference type="Proteomes" id="UP000196573">
    <property type="component" value="Unassembled WGS sequence"/>
</dbReference>
<dbReference type="InterPro" id="IPR023614">
    <property type="entry name" value="Porin_dom_sf"/>
</dbReference>
<sequence length="448" mass="50053">MYNTKYHPHHQLALAIALALSTGFVSANVWYGEAQRETGLTFNTGQSFIDDSSFTLTARSASYYREGYRDGRTPISGFYSDDYHRKESALALYGDFQSGWLWGTLGFDLGVYGQKALLNTGNPENFGIFYKTNDVDDTSKIGVANLKFQHNFSETAGIHGRLGRMKVDWLPFFYGDTFAAMPTTFEGALLNGYWGRLSGYIARFTGHSHYKVAGMNRLQGGGRDGELDATGLRWGNAWEGGLSLAVDYAEQNDYLEKTKYEMQYGFSQQESHIVLTASYLTQDAGRDYSDPNHDAKLVYGEVAYSHSSLNSYLGISFAGDRPFDTYFTDDIFAATVRTVGLWNDFNQKDMTSVVIGGDYNLISYGLPRWTLFFNGIYGWGADKDTPTPGATLPISSSRAYETASGFTYEVFDGPVQGLWLNTTWIRDGGGYYSHDGLRILLDYTLKVF</sequence>
<dbReference type="PANTHER" id="PTHR34596">
    <property type="entry name" value="CHITOPORIN"/>
    <property type="match status" value="1"/>
</dbReference>
<dbReference type="RefSeq" id="WP_087113354.1">
    <property type="nucleotide sequence ID" value="NZ_CBCSCN010000021.1"/>
</dbReference>
<protein>
    <submittedName>
        <fullName evidence="5">Outer membrane porin, OprD family</fullName>
    </submittedName>
</protein>
<dbReference type="GO" id="GO:0016020">
    <property type="term" value="C:membrane"/>
    <property type="evidence" value="ECO:0007669"/>
    <property type="project" value="InterPro"/>
</dbReference>
<dbReference type="InterPro" id="IPR005318">
    <property type="entry name" value="OM_porin_bac"/>
</dbReference>
<comment type="similarity">
    <text evidence="1">Belongs to the outer membrane porin (Opr) (TC 1.B.25) family.</text>
</comment>
<reference evidence="5 6" key="1">
    <citation type="submission" date="2017-03" db="EMBL/GenBank/DDBJ databases">
        <authorList>
            <person name="Afonso C.L."/>
            <person name="Miller P.J."/>
            <person name="Scott M.A."/>
            <person name="Spackman E."/>
            <person name="Goraichik I."/>
            <person name="Dimitrov K.M."/>
            <person name="Suarez D.L."/>
            <person name="Swayne D.E."/>
        </authorList>
    </citation>
    <scope>NUCLEOTIDE SEQUENCE [LARGE SCALE GENOMIC DNA]</scope>
    <source>
        <strain evidence="5">SB41UT1</strain>
    </source>
</reference>
<dbReference type="Pfam" id="PF03573">
    <property type="entry name" value="OprD"/>
    <property type="match status" value="1"/>
</dbReference>
<evidence type="ECO:0000313" key="5">
    <source>
        <dbReference type="EMBL" id="SMA50911.1"/>
    </source>
</evidence>
<dbReference type="EMBL" id="FWPT01000020">
    <property type="protein sequence ID" value="SMA50911.1"/>
    <property type="molecule type" value="Genomic_DNA"/>
</dbReference>
<evidence type="ECO:0000313" key="6">
    <source>
        <dbReference type="Proteomes" id="UP000196573"/>
    </source>
</evidence>
<name>A0A1X7ARG4_9GAMM</name>
<feature type="chain" id="PRO_5012281740" evidence="4">
    <location>
        <begin position="28"/>
        <end position="448"/>
    </location>
</feature>
<dbReference type="GO" id="GO:0015288">
    <property type="term" value="F:porin activity"/>
    <property type="evidence" value="ECO:0007669"/>
    <property type="project" value="TreeGrafter"/>
</dbReference>
<organism evidence="5 6">
    <name type="scientific">Parendozoicomonas haliclonae</name>
    <dbReference type="NCBI Taxonomy" id="1960125"/>
    <lineage>
        <taxon>Bacteria</taxon>
        <taxon>Pseudomonadati</taxon>
        <taxon>Pseudomonadota</taxon>
        <taxon>Gammaproteobacteria</taxon>
        <taxon>Oceanospirillales</taxon>
        <taxon>Endozoicomonadaceae</taxon>
        <taxon>Parendozoicomonas</taxon>
    </lineage>
</organism>
<proteinExistence type="inferred from homology"/>
<evidence type="ECO:0000256" key="2">
    <source>
        <dbReference type="ARBA" id="ARBA00022448"/>
    </source>
</evidence>
<keyword evidence="2" id="KW-0813">Transport</keyword>
<evidence type="ECO:0000256" key="3">
    <source>
        <dbReference type="ARBA" id="ARBA00022729"/>
    </source>
</evidence>
<dbReference type="AlphaFoldDB" id="A0A1X7ARG4"/>
<keyword evidence="3 4" id="KW-0732">Signal</keyword>
<evidence type="ECO:0000256" key="1">
    <source>
        <dbReference type="ARBA" id="ARBA00009075"/>
    </source>
</evidence>
<gene>
    <name evidence="5" type="ORF">EHSB41UT_04729</name>
</gene>
<feature type="signal peptide" evidence="4">
    <location>
        <begin position="1"/>
        <end position="27"/>
    </location>
</feature>
<evidence type="ECO:0000256" key="4">
    <source>
        <dbReference type="SAM" id="SignalP"/>
    </source>
</evidence>
<dbReference type="Gene3D" id="2.40.160.10">
    <property type="entry name" value="Porin"/>
    <property type="match status" value="1"/>
</dbReference>
<dbReference type="PANTHER" id="PTHR34596:SF2">
    <property type="entry name" value="CHITOPORIN"/>
    <property type="match status" value="1"/>
</dbReference>
<accession>A0A1X7ARG4</accession>